<dbReference type="PANTHER" id="PTHR31301:SF83">
    <property type="entry name" value="PROTEIN ASYMMETRIC LEAVES 2"/>
    <property type="match status" value="1"/>
</dbReference>
<evidence type="ECO:0000256" key="4">
    <source>
        <dbReference type="ARBA" id="ARBA00023242"/>
    </source>
</evidence>
<keyword evidence="3" id="KW-0217">Developmental protein</keyword>
<evidence type="ECO:0000256" key="3">
    <source>
        <dbReference type="ARBA" id="ARBA00022473"/>
    </source>
</evidence>
<evidence type="ECO:0000313" key="6">
    <source>
        <dbReference type="EMBL" id="KAJ1692327.1"/>
    </source>
</evidence>
<dbReference type="PANTHER" id="PTHR31301">
    <property type="entry name" value="LOB DOMAIN-CONTAINING PROTEIN 4-RELATED"/>
    <property type="match status" value="1"/>
</dbReference>
<protein>
    <recommendedName>
        <fullName evidence="5">LOB domain-containing protein</fullName>
    </recommendedName>
</protein>
<keyword evidence="7" id="KW-1185">Reference proteome</keyword>
<evidence type="ECO:0000259" key="5">
    <source>
        <dbReference type="PROSITE" id="PS50891"/>
    </source>
</evidence>
<comment type="subcellular location">
    <subcellularLocation>
        <location evidence="1">Nucleus</location>
    </subcellularLocation>
</comment>
<evidence type="ECO:0000256" key="1">
    <source>
        <dbReference type="ARBA" id="ARBA00004123"/>
    </source>
</evidence>
<sequence length="196" mass="21727">MTTVPSIRNSSDDLHPMATIPVDSVPSPVARNGSPCAACKYLRRKCLPCCVFAPYFPHNNLQKFIDVDEVYGARNAARLLHSVNLVHRAYLVQSLAYEANIRLADPVYGCLGFISTLQDKLWYLHDELKLVKHYISVCKSAAGRGATMSANGYGDTMNGLPEWSYSMFVNTELMSHAGNYMTELNIDGQNAAWLCS</sequence>
<reference evidence="6" key="1">
    <citation type="journal article" date="2022" name="Cell">
        <title>Repeat-based holocentromeres influence genome architecture and karyotype evolution.</title>
        <authorList>
            <person name="Hofstatter P.G."/>
            <person name="Thangavel G."/>
            <person name="Lux T."/>
            <person name="Neumann P."/>
            <person name="Vondrak T."/>
            <person name="Novak P."/>
            <person name="Zhang M."/>
            <person name="Costa L."/>
            <person name="Castellani M."/>
            <person name="Scott A."/>
            <person name="Toegelov H."/>
            <person name="Fuchs J."/>
            <person name="Mata-Sucre Y."/>
            <person name="Dias Y."/>
            <person name="Vanzela A.L.L."/>
            <person name="Huettel B."/>
            <person name="Almeida C.C.S."/>
            <person name="Simkova H."/>
            <person name="Souza G."/>
            <person name="Pedrosa-Harand A."/>
            <person name="Macas J."/>
            <person name="Mayer K.F.X."/>
            <person name="Houben A."/>
            <person name="Marques A."/>
        </authorList>
    </citation>
    <scope>NUCLEOTIDE SEQUENCE</scope>
    <source>
        <strain evidence="6">RhyBre1mFocal</strain>
    </source>
</reference>
<dbReference type="AlphaFoldDB" id="A0A9Q0CE86"/>
<comment type="caution">
    <text evidence="6">The sequence shown here is derived from an EMBL/GenBank/DDBJ whole genome shotgun (WGS) entry which is preliminary data.</text>
</comment>
<organism evidence="6 7">
    <name type="scientific">Rhynchospora breviuscula</name>
    <dbReference type="NCBI Taxonomy" id="2022672"/>
    <lineage>
        <taxon>Eukaryota</taxon>
        <taxon>Viridiplantae</taxon>
        <taxon>Streptophyta</taxon>
        <taxon>Embryophyta</taxon>
        <taxon>Tracheophyta</taxon>
        <taxon>Spermatophyta</taxon>
        <taxon>Magnoliopsida</taxon>
        <taxon>Liliopsida</taxon>
        <taxon>Poales</taxon>
        <taxon>Cyperaceae</taxon>
        <taxon>Cyperoideae</taxon>
        <taxon>Rhynchosporeae</taxon>
        <taxon>Rhynchospora</taxon>
    </lineage>
</organism>
<feature type="domain" description="LOB" evidence="5">
    <location>
        <begin position="34"/>
        <end position="135"/>
    </location>
</feature>
<proteinExistence type="inferred from homology"/>
<gene>
    <name evidence="6" type="ORF">LUZ63_009025</name>
</gene>
<dbReference type="InterPro" id="IPR004883">
    <property type="entry name" value="LOB"/>
</dbReference>
<accession>A0A9Q0CE86</accession>
<comment type="similarity">
    <text evidence="2">Belongs to the LOB domain-containing protein family.</text>
</comment>
<evidence type="ECO:0000313" key="7">
    <source>
        <dbReference type="Proteomes" id="UP001151287"/>
    </source>
</evidence>
<dbReference type="EMBL" id="JAMQYH010000003">
    <property type="protein sequence ID" value="KAJ1692327.1"/>
    <property type="molecule type" value="Genomic_DNA"/>
</dbReference>
<dbReference type="GO" id="GO:0005634">
    <property type="term" value="C:nucleus"/>
    <property type="evidence" value="ECO:0007669"/>
    <property type="project" value="UniProtKB-SubCell"/>
</dbReference>
<dbReference type="Proteomes" id="UP001151287">
    <property type="component" value="Unassembled WGS sequence"/>
</dbReference>
<dbReference type="Pfam" id="PF03195">
    <property type="entry name" value="LOB"/>
    <property type="match status" value="1"/>
</dbReference>
<keyword evidence="4" id="KW-0539">Nucleus</keyword>
<dbReference type="PROSITE" id="PS50891">
    <property type="entry name" value="LOB"/>
    <property type="match status" value="1"/>
</dbReference>
<name>A0A9Q0CE86_9POAL</name>
<evidence type="ECO:0000256" key="2">
    <source>
        <dbReference type="ARBA" id="ARBA00005474"/>
    </source>
</evidence>